<evidence type="ECO:0000256" key="2">
    <source>
        <dbReference type="ARBA" id="ARBA00006192"/>
    </source>
</evidence>
<dbReference type="Pfam" id="PF08579">
    <property type="entry name" value="RPM2"/>
    <property type="match status" value="1"/>
</dbReference>
<sequence>MVFKSFAAIARHSALAKHLFVASTATSAQPAFFVSTQQLARQQATAQAQQLISRSVQHSFSSGPGSSSSGSHPSANGAAFPSYAPSYNAGSLSVSTSSASDDDRRRDTLKNSPVRTNAVYFSDAHILSSPNTSQIRTVSVSRRIANSDDSSSVHSSSSADSEPSSFDDRVDTTGFITGERLVEVDDATAADIIAANEQHQQVQVYKQYYHFQETSQPKPQSEDTPKQELSSELPTDPFIFEKLPKVEYVADPIARFLAEDEAVMHQYFLAKDYETVINIYSDLRSKQKVLSLSGFRCTLESIANMTARDQVMSNEHVQLLLDTYLYMIQNNVIPNAETYAVVINALTSRYLAMRRVALNRPGRSSSQLAPQLGEQLAETDPSLKLALDVFFASTVVRVQAYPIWVYNRLLECLAATQQTKQAISVFKALESAVEQGKVAYLADTFVHLMRVFQTDVNAALEIYEFYKSLVGTLADRKELEIYSELLRVHLKSGDDFGGLELLERIIALPSFDITTMFTPLADIVIEHFTTASPDGRERAWLWLSRMLQDGLPLPSPVTIGKLLSACSLSEQYLLADEVYDCLLNRSDIGRAESAVSNYFIRLVSDDTVVGAQRLLAVLEDVLTKNLRVDLPMVRKAGVYLLKHPFSNEDMAHQAFMFLQIQVAAMPELQLQTRGPAMAESNALLVATLTDMLNSVNWSAIEDADGLMRRAYSVACPFDFDRIAISAPQPPVSLQTLFAPAWTRLANNEPIPLEDFDAIVFLHARAVVALPLSEFSNTVVKHLSALLSIAAEAGIILSPESNHYVTLAAPRLTQSFAPAPPTPVSAPPAPQPNPVAQTMQAEDAGVDEAMEAAVRTGRLQFDEQESEAVEHCIQRKTQTPAQLMDSIEQLYGAGLRISTEVSMKMIEYAGEGKDVAAGERMFALFETTVPPVHERPALYHVWKSVYSAMIKMYFQCQERDSLAHKKRLVEFKNKLIEIGSAPDANAYGNFIVKLKAAGSHDEAREACLLFNEALAYGIYPTTFLYNALLSKLSKARKYKLALMYFREMEEYRLKRNSVTYGTMISASCRAEDIVTAEQLLVEMEALPNYRPRVAPYNTILQYYIFNLKDRAKALKFFDSMKQRPVELTPHSYTLLISAYTRIEPVDMDGAREAMKTIERDGYAVKSEHCAALIAGFGGTEERYDLARKLFDDFISSGRVTPDVSLYQQLIEACIASGRLEETTEILKDMESRDVTVSVYVINKLIEGWAQTNLAVSQSFFDIAYTNGIAGPSTYEAMITANLAHGKVAAAEQVLDLFVKQNYPDPVLAGAKNMIRECRWTLNARNSAKGAKY</sequence>
<evidence type="ECO:0000313" key="9">
    <source>
        <dbReference type="Proteomes" id="UP001498771"/>
    </source>
</evidence>
<dbReference type="Pfam" id="PF13041">
    <property type="entry name" value="PPR_2"/>
    <property type="match status" value="2"/>
</dbReference>
<dbReference type="GeneID" id="90035199"/>
<proteinExistence type="inferred from homology"/>
<evidence type="ECO:0008006" key="10">
    <source>
        <dbReference type="Google" id="ProtNLM"/>
    </source>
</evidence>
<feature type="compositionally biased region" description="Low complexity" evidence="7">
    <location>
        <begin position="58"/>
        <end position="74"/>
    </location>
</feature>
<keyword evidence="9" id="KW-1185">Reference proteome</keyword>
<dbReference type="PANTHER" id="PTHR47447:SF17">
    <property type="entry name" value="OS12G0638900 PROTEIN"/>
    <property type="match status" value="1"/>
</dbReference>
<evidence type="ECO:0000256" key="6">
    <source>
        <dbReference type="PROSITE-ProRule" id="PRU00708"/>
    </source>
</evidence>
<evidence type="ECO:0000256" key="4">
    <source>
        <dbReference type="ARBA" id="ARBA00044493"/>
    </source>
</evidence>
<evidence type="ECO:0000313" key="8">
    <source>
        <dbReference type="EMBL" id="KAK7205936.1"/>
    </source>
</evidence>
<dbReference type="Pfam" id="PF01535">
    <property type="entry name" value="PPR"/>
    <property type="match status" value="1"/>
</dbReference>
<comment type="function">
    <text evidence="4">Regulates mitochondrial small subunit maturation by controlling 15S rRNA 5'-end processing. Localizes to the 5' precursor of the 15S rRNA in a position that is subsequently occupied by mS47 in the mature yeast mtSSU. Uses structure and sequence-specific RNA recognition, binding to a single-stranded region of the precursor and specifically recognizing bases -6 to -1. The exchange of Ccm1 for mS47 is coupled to the irreversible removal of precursor rRNA that is accompanied by conformational changes of the mitoribosomal proteins uS5m and mS26. These conformational changes signal completion of 5'-end rRNA processing through protection of the mature 5'-end of the 15S rRNA and stabilization of mS47. The removal of the 5' precursor together with the dissociation of Ccm1 may be catalyzed by the 5'-3' exoribonuclease Pet127. Involved in the specific removal of group I introns in mitochondrial encoded transcripts.</text>
</comment>
<organism evidence="8 9">
    <name type="scientific">Myxozyma melibiosi</name>
    <dbReference type="NCBI Taxonomy" id="54550"/>
    <lineage>
        <taxon>Eukaryota</taxon>
        <taxon>Fungi</taxon>
        <taxon>Dikarya</taxon>
        <taxon>Ascomycota</taxon>
        <taxon>Saccharomycotina</taxon>
        <taxon>Lipomycetes</taxon>
        <taxon>Lipomycetales</taxon>
        <taxon>Lipomycetaceae</taxon>
        <taxon>Myxozyma</taxon>
    </lineage>
</organism>
<dbReference type="Gene3D" id="1.25.40.10">
    <property type="entry name" value="Tetratricopeptide repeat domain"/>
    <property type="match status" value="3"/>
</dbReference>
<evidence type="ECO:0000256" key="3">
    <source>
        <dbReference type="ARBA" id="ARBA00022737"/>
    </source>
</evidence>
<dbReference type="RefSeq" id="XP_064768969.1">
    <property type="nucleotide sequence ID" value="XM_064909687.1"/>
</dbReference>
<comment type="subcellular location">
    <subcellularLocation>
        <location evidence="1">Mitochondrion</location>
    </subcellularLocation>
</comment>
<accession>A0ABR1F7X3</accession>
<feature type="compositionally biased region" description="Low complexity" evidence="7">
    <location>
        <begin position="147"/>
        <end position="164"/>
    </location>
</feature>
<comment type="similarity">
    <text evidence="2">Belongs to the CCM1 family.</text>
</comment>
<comment type="caution">
    <text evidence="8">The sequence shown here is derived from an EMBL/GenBank/DDBJ whole genome shotgun (WGS) entry which is preliminary data.</text>
</comment>
<evidence type="ECO:0000256" key="7">
    <source>
        <dbReference type="SAM" id="MobiDB-lite"/>
    </source>
</evidence>
<feature type="repeat" description="PPR" evidence="6">
    <location>
        <begin position="1020"/>
        <end position="1054"/>
    </location>
</feature>
<feature type="region of interest" description="Disordered" evidence="7">
    <location>
        <begin position="55"/>
        <end position="77"/>
    </location>
</feature>
<dbReference type="InterPro" id="IPR002885">
    <property type="entry name" value="PPR_rpt"/>
</dbReference>
<evidence type="ECO:0000256" key="1">
    <source>
        <dbReference type="ARBA" id="ARBA00004173"/>
    </source>
</evidence>
<evidence type="ECO:0000256" key="5">
    <source>
        <dbReference type="ARBA" id="ARBA00044511"/>
    </source>
</evidence>
<protein>
    <recommendedName>
        <fullName evidence="10">Pentacotripeptide-repeat region of PRORP domain-containing protein</fullName>
    </recommendedName>
</protein>
<dbReference type="EMBL" id="JBBJBU010000004">
    <property type="protein sequence ID" value="KAK7205936.1"/>
    <property type="molecule type" value="Genomic_DNA"/>
</dbReference>
<dbReference type="InterPro" id="IPR011990">
    <property type="entry name" value="TPR-like_helical_dom_sf"/>
</dbReference>
<keyword evidence="3" id="KW-0677">Repeat</keyword>
<comment type="subunit">
    <text evidence="5">Binds to mitochondrial small subunit 15S rRNA.</text>
</comment>
<gene>
    <name evidence="8" type="ORF">BZA70DRAFT_148149</name>
</gene>
<name>A0ABR1F7X3_9ASCO</name>
<feature type="region of interest" description="Disordered" evidence="7">
    <location>
        <begin position="144"/>
        <end position="171"/>
    </location>
</feature>
<dbReference type="PANTHER" id="PTHR47447">
    <property type="entry name" value="OS03G0856100 PROTEIN"/>
    <property type="match status" value="1"/>
</dbReference>
<feature type="region of interest" description="Disordered" evidence="7">
    <location>
        <begin position="212"/>
        <end position="231"/>
    </location>
</feature>
<dbReference type="Proteomes" id="UP001498771">
    <property type="component" value="Unassembled WGS sequence"/>
</dbReference>
<feature type="region of interest" description="Disordered" evidence="7">
    <location>
        <begin position="91"/>
        <end position="112"/>
    </location>
</feature>
<dbReference type="NCBIfam" id="TIGR00756">
    <property type="entry name" value="PPR"/>
    <property type="match status" value="1"/>
</dbReference>
<feature type="repeat" description="PPR" evidence="6">
    <location>
        <begin position="1201"/>
        <end position="1235"/>
    </location>
</feature>
<reference evidence="8 9" key="1">
    <citation type="submission" date="2024-03" db="EMBL/GenBank/DDBJ databases">
        <title>Genome-scale model development and genomic sequencing of the oleaginous clade Lipomyces.</title>
        <authorList>
            <consortium name="Lawrence Berkeley National Laboratory"/>
            <person name="Czajka J.J."/>
            <person name="Han Y."/>
            <person name="Kim J."/>
            <person name="Mondo S.J."/>
            <person name="Hofstad B.A."/>
            <person name="Robles A."/>
            <person name="Haridas S."/>
            <person name="Riley R."/>
            <person name="LaButti K."/>
            <person name="Pangilinan J."/>
            <person name="Andreopoulos W."/>
            <person name="Lipzen A."/>
            <person name="Yan J."/>
            <person name="Wang M."/>
            <person name="Ng V."/>
            <person name="Grigoriev I.V."/>
            <person name="Spatafora J.W."/>
            <person name="Magnuson J.K."/>
            <person name="Baker S.E."/>
            <person name="Pomraning K.R."/>
        </authorList>
    </citation>
    <scope>NUCLEOTIDE SEQUENCE [LARGE SCALE GENOMIC DNA]</scope>
    <source>
        <strain evidence="8 9">Phaff 52-87</strain>
    </source>
</reference>
<dbReference type="PROSITE" id="PS51375">
    <property type="entry name" value="PPR"/>
    <property type="match status" value="2"/>
</dbReference>
<dbReference type="InterPro" id="IPR013888">
    <property type="entry name" value="RNase_P_Rpm2_mt"/>
</dbReference>